<dbReference type="InterPro" id="IPR050266">
    <property type="entry name" value="AB_hydrolase_sf"/>
</dbReference>
<protein>
    <submittedName>
        <fullName evidence="2">Hydrolase</fullName>
        <ecNumber evidence="2">3.1.1.10</ecNumber>
    </submittedName>
</protein>
<evidence type="ECO:0000313" key="2">
    <source>
        <dbReference type="EMBL" id="STX29978.1"/>
    </source>
</evidence>
<dbReference type="PANTHER" id="PTHR43798">
    <property type="entry name" value="MONOACYLGLYCEROL LIPASE"/>
    <property type="match status" value="1"/>
</dbReference>
<dbReference type="AlphaFoldDB" id="A0A378I475"/>
<proteinExistence type="predicted"/>
<dbReference type="EMBL" id="UGNV01000001">
    <property type="protein sequence ID" value="STX29978.1"/>
    <property type="molecule type" value="Genomic_DNA"/>
</dbReference>
<keyword evidence="2" id="KW-0378">Hydrolase</keyword>
<dbReference type="PANTHER" id="PTHR43798:SF33">
    <property type="entry name" value="HYDROLASE, PUTATIVE (AFU_ORTHOLOGUE AFUA_2G14860)-RELATED"/>
    <property type="match status" value="1"/>
</dbReference>
<dbReference type="InterPro" id="IPR029058">
    <property type="entry name" value="AB_hydrolase_fold"/>
</dbReference>
<sequence>MKENRFHCESAELNFIEGPPNGLPILLLHGATKNWQSFSPLINDLMAYLHVLAIDFRGHGKSKHMAGAYKLQDYLMDTQCFIMEYIKQPTIILGHSLGGMIGLMAAAKYPQLVSSLIIIDAPLTTASLRKLAQEQGAFANQLIQWLKISKFLNVTSFNNGAIPESLSQCDPDMLHAIINDFEATFHQYSIEELFPKIKCPILLIRGNTIRGSLVNDAEVEQVKTLLPKLKDIKLPHAGHSPIRQDKQLILKEIRAFLKKILNV</sequence>
<name>A0A378I475_9GAMM</name>
<evidence type="ECO:0000259" key="1">
    <source>
        <dbReference type="Pfam" id="PF00561"/>
    </source>
</evidence>
<accession>A0A378I475</accession>
<dbReference type="GO" id="GO:0016020">
    <property type="term" value="C:membrane"/>
    <property type="evidence" value="ECO:0007669"/>
    <property type="project" value="TreeGrafter"/>
</dbReference>
<dbReference type="Pfam" id="PF00561">
    <property type="entry name" value="Abhydrolase_1"/>
    <property type="match status" value="1"/>
</dbReference>
<dbReference type="PRINTS" id="PR00111">
    <property type="entry name" value="ABHYDROLASE"/>
</dbReference>
<dbReference type="EC" id="3.1.1.10" evidence="2"/>
<dbReference type="SUPFAM" id="SSF53474">
    <property type="entry name" value="alpha/beta-Hydrolases"/>
    <property type="match status" value="1"/>
</dbReference>
<reference evidence="2 3" key="1">
    <citation type="submission" date="2018-06" db="EMBL/GenBank/DDBJ databases">
        <authorList>
            <consortium name="Pathogen Informatics"/>
            <person name="Doyle S."/>
        </authorList>
    </citation>
    <scope>NUCLEOTIDE SEQUENCE [LARGE SCALE GENOMIC DNA]</scope>
    <source>
        <strain evidence="2 3">NCTC13315</strain>
    </source>
</reference>
<dbReference type="GO" id="GO:0050357">
    <property type="term" value="F:tropinesterase activity"/>
    <property type="evidence" value="ECO:0007669"/>
    <property type="project" value="UniProtKB-EC"/>
</dbReference>
<organism evidence="2 3">
    <name type="scientific">Legionella beliardensis</name>
    <dbReference type="NCBI Taxonomy" id="91822"/>
    <lineage>
        <taxon>Bacteria</taxon>
        <taxon>Pseudomonadati</taxon>
        <taxon>Pseudomonadota</taxon>
        <taxon>Gammaproteobacteria</taxon>
        <taxon>Legionellales</taxon>
        <taxon>Legionellaceae</taxon>
        <taxon>Legionella</taxon>
    </lineage>
</organism>
<dbReference type="Proteomes" id="UP000254968">
    <property type="component" value="Unassembled WGS sequence"/>
</dbReference>
<dbReference type="OrthoDB" id="2086224at2"/>
<feature type="domain" description="AB hydrolase-1" evidence="1">
    <location>
        <begin position="24"/>
        <end position="136"/>
    </location>
</feature>
<dbReference type="InterPro" id="IPR000073">
    <property type="entry name" value="AB_hydrolase_1"/>
</dbReference>
<dbReference type="Gene3D" id="3.40.50.1820">
    <property type="entry name" value="alpha/beta hydrolase"/>
    <property type="match status" value="1"/>
</dbReference>
<gene>
    <name evidence="2" type="ORF">NCTC13315_02539</name>
</gene>
<evidence type="ECO:0000313" key="3">
    <source>
        <dbReference type="Proteomes" id="UP000254968"/>
    </source>
</evidence>
<dbReference type="RefSeq" id="WP_115303685.1">
    <property type="nucleotide sequence ID" value="NZ_CAAAHO010000005.1"/>
</dbReference>
<keyword evidence="3" id="KW-1185">Reference proteome</keyword>